<dbReference type="GO" id="GO:0000056">
    <property type="term" value="P:ribosomal small subunit export from nucleus"/>
    <property type="evidence" value="ECO:0007669"/>
    <property type="project" value="TreeGrafter"/>
</dbReference>
<sequence length="762" mass="85694">MGRQQNEGENKSKPFIRDDKHGRVGRLDEQTMGYYRRISDTLEGGFGSDEERELFMNNVFEQLSQEAITVSQNQTASRIVEVLVRHADRSQLRIFMNALAKDWETACTDRFACYVTQSLIVATASYIADEEDGEGEDSSELKSINELLSGVCGFLADNLAFHMQDTYASHILRVLIEVTGGVTVSEKVIRSKLSRQQKDDGKGGGEKRGKRKPSEQSLRLFYSLCQKILGLKKLEDHAKNNLANPILQTVVLALKERHPAKCAEACRTFIEDTQMFTAPAGDEIPVLVSHEIGSHFVEQVVSAAPEELYDEMLEKHFAPHLQLMALHPVANFVLQRIISEAHSCEQFETIYHLVASSLEDILARVHTGVVLRLAEGAIRHGTKQKKLVKALMKAFHCYSPPERQVKCVQVFASLTTYEVFYKVPGEDKEQKASSSDEDSDSDEVVIPTLTCVNLHGSILLQNLLRFGNPKLVVTSLLQMRSIELKTLSCDQCGSHVIDAFMKSATVGEKSREKIYVKLKPFLLELACSKSGSRTLDTLWHTGSVKQKSVIAEQLVKSEGKVRGDKFGRFAWRNYALDAYVHRRPQWQQIQSGEIKKRRMFGEIIEGEAGPPEKKQKVKAAKLETQGDGKVKQVHSSSDDEDKSSGQFNKVNRDSVTPVETTASEEKVSKKHKRNSGSIENSDKPGKKKKKKTKNTDDDDDDVDLHKKQTADNEVVHKKKKQTADNEVVHKKKKQIDDTEETSKTKKVKVVEKKKKKKKAVEL</sequence>
<protein>
    <recommendedName>
        <fullName evidence="5">Nucleolar protein 9</fullName>
    </recommendedName>
</protein>
<feature type="region of interest" description="Disordered" evidence="2">
    <location>
        <begin position="193"/>
        <end position="215"/>
    </location>
</feature>
<dbReference type="InterPro" id="IPR016024">
    <property type="entry name" value="ARM-type_fold"/>
</dbReference>
<dbReference type="Pfam" id="PF22493">
    <property type="entry name" value="PUF_NOP9"/>
    <property type="match status" value="1"/>
</dbReference>
<reference evidence="3" key="1">
    <citation type="journal article" date="2023" name="Mol. Biol. Evol.">
        <title>Third-Generation Sequencing Reveals the Adaptive Role of the Epigenome in Three Deep-Sea Polychaetes.</title>
        <authorList>
            <person name="Perez M."/>
            <person name="Aroh O."/>
            <person name="Sun Y."/>
            <person name="Lan Y."/>
            <person name="Juniper S.K."/>
            <person name="Young C.R."/>
            <person name="Angers B."/>
            <person name="Qian P.Y."/>
        </authorList>
    </citation>
    <scope>NUCLEOTIDE SEQUENCE</scope>
    <source>
        <strain evidence="3">R07B-5</strain>
    </source>
</reference>
<evidence type="ECO:0000256" key="2">
    <source>
        <dbReference type="SAM" id="MobiDB-lite"/>
    </source>
</evidence>
<evidence type="ECO:0000256" key="1">
    <source>
        <dbReference type="ARBA" id="ARBA00022737"/>
    </source>
</evidence>
<dbReference type="InterPro" id="IPR011989">
    <property type="entry name" value="ARM-like"/>
</dbReference>
<proteinExistence type="predicted"/>
<dbReference type="InterPro" id="IPR001313">
    <property type="entry name" value="Pumilio_RNA-bd_rpt"/>
</dbReference>
<dbReference type="GO" id="GO:0005730">
    <property type="term" value="C:nucleolus"/>
    <property type="evidence" value="ECO:0007669"/>
    <property type="project" value="TreeGrafter"/>
</dbReference>
<dbReference type="GO" id="GO:0000447">
    <property type="term" value="P:endonucleolytic cleavage in ITS1 to separate SSU-rRNA from 5.8S rRNA and LSU-rRNA from tricistronic rRNA transcript (SSU-rRNA, 5.8S rRNA, LSU-rRNA)"/>
    <property type="evidence" value="ECO:0007669"/>
    <property type="project" value="TreeGrafter"/>
</dbReference>
<feature type="compositionally biased region" description="Basic and acidic residues" evidence="2">
    <location>
        <begin position="610"/>
        <end position="630"/>
    </location>
</feature>
<feature type="compositionally biased region" description="Basic residues" evidence="2">
    <location>
        <begin position="744"/>
        <end position="762"/>
    </location>
</feature>
<name>A0AAD9P6C1_RIDPI</name>
<dbReference type="GO" id="GO:0000472">
    <property type="term" value="P:endonucleolytic cleavage to generate mature 5'-end of SSU-rRNA from (SSU-rRNA, 5.8S rRNA, LSU-rRNA)"/>
    <property type="evidence" value="ECO:0007669"/>
    <property type="project" value="TreeGrafter"/>
</dbReference>
<keyword evidence="1" id="KW-0677">Repeat</keyword>
<evidence type="ECO:0000313" key="4">
    <source>
        <dbReference type="Proteomes" id="UP001209878"/>
    </source>
</evidence>
<feature type="compositionally biased region" description="Polar residues" evidence="2">
    <location>
        <begin position="644"/>
        <end position="661"/>
    </location>
</feature>
<evidence type="ECO:0008006" key="5">
    <source>
        <dbReference type="Google" id="ProtNLM"/>
    </source>
</evidence>
<feature type="region of interest" description="Disordered" evidence="2">
    <location>
        <begin position="1"/>
        <end position="22"/>
    </location>
</feature>
<dbReference type="Gene3D" id="1.25.10.10">
    <property type="entry name" value="Leucine-rich Repeat Variant"/>
    <property type="match status" value="2"/>
</dbReference>
<organism evidence="3 4">
    <name type="scientific">Ridgeia piscesae</name>
    <name type="common">Tubeworm</name>
    <dbReference type="NCBI Taxonomy" id="27915"/>
    <lineage>
        <taxon>Eukaryota</taxon>
        <taxon>Metazoa</taxon>
        <taxon>Spiralia</taxon>
        <taxon>Lophotrochozoa</taxon>
        <taxon>Annelida</taxon>
        <taxon>Polychaeta</taxon>
        <taxon>Sedentaria</taxon>
        <taxon>Canalipalpata</taxon>
        <taxon>Sabellida</taxon>
        <taxon>Siboglinidae</taxon>
        <taxon>Ridgeia</taxon>
    </lineage>
</organism>
<dbReference type="AlphaFoldDB" id="A0AAD9P6C1"/>
<feature type="compositionally biased region" description="Basic and acidic residues" evidence="2">
    <location>
        <begin position="703"/>
        <end position="743"/>
    </location>
</feature>
<dbReference type="SMART" id="SM00025">
    <property type="entry name" value="Pumilio"/>
    <property type="match status" value="6"/>
</dbReference>
<evidence type="ECO:0000313" key="3">
    <source>
        <dbReference type="EMBL" id="KAK2188954.1"/>
    </source>
</evidence>
<dbReference type="GO" id="GO:0030686">
    <property type="term" value="C:90S preribosome"/>
    <property type="evidence" value="ECO:0007669"/>
    <property type="project" value="TreeGrafter"/>
</dbReference>
<dbReference type="SUPFAM" id="SSF48371">
    <property type="entry name" value="ARM repeat"/>
    <property type="match status" value="2"/>
</dbReference>
<feature type="compositionally biased region" description="Basic and acidic residues" evidence="2">
    <location>
        <begin position="196"/>
        <end position="207"/>
    </location>
</feature>
<dbReference type="GO" id="GO:0030688">
    <property type="term" value="C:preribosome, small subunit precursor"/>
    <property type="evidence" value="ECO:0007669"/>
    <property type="project" value="TreeGrafter"/>
</dbReference>
<dbReference type="GO" id="GO:0003723">
    <property type="term" value="F:RNA binding"/>
    <property type="evidence" value="ECO:0007669"/>
    <property type="project" value="InterPro"/>
</dbReference>
<dbReference type="EMBL" id="JAODUO010000118">
    <property type="protein sequence ID" value="KAK2188954.1"/>
    <property type="molecule type" value="Genomic_DNA"/>
</dbReference>
<keyword evidence="4" id="KW-1185">Reference proteome</keyword>
<dbReference type="GO" id="GO:0000480">
    <property type="term" value="P:endonucleolytic cleavage in 5'-ETS of tricistronic rRNA transcript (SSU-rRNA, 5.8S rRNA, LSU-rRNA)"/>
    <property type="evidence" value="ECO:0007669"/>
    <property type="project" value="TreeGrafter"/>
</dbReference>
<dbReference type="PANTHER" id="PTHR13102:SF0">
    <property type="entry name" value="NUCLEOLAR PROTEIN 9"/>
    <property type="match status" value="1"/>
</dbReference>
<accession>A0AAD9P6C1</accession>
<comment type="caution">
    <text evidence="3">The sequence shown here is derived from an EMBL/GenBank/DDBJ whole genome shotgun (WGS) entry which is preliminary data.</text>
</comment>
<dbReference type="InterPro" id="IPR040000">
    <property type="entry name" value="NOP9"/>
</dbReference>
<gene>
    <name evidence="3" type="ORF">NP493_119g07083</name>
</gene>
<feature type="region of interest" description="Disordered" evidence="2">
    <location>
        <begin position="603"/>
        <end position="762"/>
    </location>
</feature>
<dbReference type="Proteomes" id="UP001209878">
    <property type="component" value="Unassembled WGS sequence"/>
</dbReference>
<dbReference type="PANTHER" id="PTHR13102">
    <property type="entry name" value="NUCLEOLAR PROTEIN 9"/>
    <property type="match status" value="1"/>
</dbReference>